<protein>
    <submittedName>
        <fullName evidence="4">TRIM37</fullName>
        <ecNumber evidence="4">2.3.2.27</ecNumber>
    </submittedName>
</protein>
<dbReference type="PANTHER" id="PTHR25462">
    <property type="entry name" value="BONUS, ISOFORM C-RELATED"/>
    <property type="match status" value="1"/>
</dbReference>
<evidence type="ECO:0000259" key="3">
    <source>
        <dbReference type="PROSITE" id="PS50119"/>
    </source>
</evidence>
<dbReference type="AlphaFoldDB" id="A0A8S3TYP3"/>
<dbReference type="SUPFAM" id="SSF101898">
    <property type="entry name" value="NHL repeat"/>
    <property type="match status" value="1"/>
</dbReference>
<evidence type="ECO:0000313" key="4">
    <source>
        <dbReference type="EMBL" id="CAG2236471.1"/>
    </source>
</evidence>
<dbReference type="PANTHER" id="PTHR25462:SF305">
    <property type="entry name" value="RING-TYPE DOMAIN-CONTAINING PROTEIN"/>
    <property type="match status" value="1"/>
</dbReference>
<dbReference type="EC" id="2.3.2.27" evidence="4"/>
<dbReference type="GO" id="GO:0005654">
    <property type="term" value="C:nucleoplasm"/>
    <property type="evidence" value="ECO:0007669"/>
    <property type="project" value="TreeGrafter"/>
</dbReference>
<feature type="domain" description="B box-type" evidence="3">
    <location>
        <begin position="59"/>
        <end position="100"/>
    </location>
</feature>
<evidence type="ECO:0000313" key="5">
    <source>
        <dbReference type="Proteomes" id="UP000683360"/>
    </source>
</evidence>
<organism evidence="4 5">
    <name type="scientific">Mytilus edulis</name>
    <name type="common">Blue mussel</name>
    <dbReference type="NCBI Taxonomy" id="6550"/>
    <lineage>
        <taxon>Eukaryota</taxon>
        <taxon>Metazoa</taxon>
        <taxon>Spiralia</taxon>
        <taxon>Lophotrochozoa</taxon>
        <taxon>Mollusca</taxon>
        <taxon>Bivalvia</taxon>
        <taxon>Autobranchia</taxon>
        <taxon>Pteriomorphia</taxon>
        <taxon>Mytilida</taxon>
        <taxon>Mytiloidea</taxon>
        <taxon>Mytilidae</taxon>
        <taxon>Mytilinae</taxon>
        <taxon>Mytilus</taxon>
    </lineage>
</organism>
<keyword evidence="5" id="KW-1185">Reference proteome</keyword>
<keyword evidence="4" id="KW-0808">Transferase</keyword>
<dbReference type="Proteomes" id="UP000683360">
    <property type="component" value="Unassembled WGS sequence"/>
</dbReference>
<dbReference type="SMART" id="SM00336">
    <property type="entry name" value="BBOX"/>
    <property type="match status" value="2"/>
</dbReference>
<name>A0A8S3TYP3_MYTED</name>
<evidence type="ECO:0000256" key="2">
    <source>
        <dbReference type="SAM" id="Coils"/>
    </source>
</evidence>
<reference evidence="4" key="1">
    <citation type="submission" date="2021-03" db="EMBL/GenBank/DDBJ databases">
        <authorList>
            <person name="Bekaert M."/>
        </authorList>
    </citation>
    <scope>NUCLEOTIDE SEQUENCE</scope>
</reference>
<dbReference type="Gene3D" id="3.30.160.60">
    <property type="entry name" value="Classic Zinc Finger"/>
    <property type="match status" value="1"/>
</dbReference>
<keyword evidence="1" id="KW-0479">Metal-binding</keyword>
<dbReference type="OrthoDB" id="6105938at2759"/>
<dbReference type="EMBL" id="CAJPWZ010002358">
    <property type="protein sequence ID" value="CAG2236471.1"/>
    <property type="molecule type" value="Genomic_DNA"/>
</dbReference>
<dbReference type="Gene3D" id="2.120.10.30">
    <property type="entry name" value="TolB, C-terminal domain"/>
    <property type="match status" value="1"/>
</dbReference>
<dbReference type="SUPFAM" id="SSF57845">
    <property type="entry name" value="B-box zinc-binding domain"/>
    <property type="match status" value="1"/>
</dbReference>
<evidence type="ECO:0000256" key="1">
    <source>
        <dbReference type="PROSITE-ProRule" id="PRU00024"/>
    </source>
</evidence>
<sequence length="561" mass="64185">MAQVPKACQICAENIKIRWKCLNCKTLLCNTCGQRHVRDELYLEHQVVDLDNIDRMQTYDFTKCSFHPQNSVSLYCWECKQTICVDCLGKTHHGHTLETIEAARVSMKKTLWNHQAKINSQHLSLCYSEKEKIQKEMRLHKEKFEEEKQKILEYDLYLKEEISRRTELLLEELKEERRTSAHDINTRATKLDYRIKMLHKTNSAIENKKESFDIHTLRSVTELSTNVLKLPVDSFLSTKMLPSSSKQFCPGQSRQELEDIIKHLAGSLKTVQPCVPSSIEFKSINSFSTDLTSISSIKSKQDCTILISSKQDTNFRQVDLEQEKIIGEEKNMKFHDIAITKSNTVLFAIVDNNCIKELKSNGQTSDFYIFSSDNPKIPTALHVTNAGLVLVSTIEKGGPPYIITDTSQRQVMVLSECGDILEFHESDPIGHRLFLHPDKLSSNDTGEICVIDKTSQTSGIIVIIDSDHLLKWIFHGMKEEKFDPIDIVTTPTGNLVISESHGTLLIMNYDCVILKKQSTIELGIEFPHCLDINNKGLLTVTSNRQYFKHKAKLFLFKFSGF</sequence>
<feature type="domain" description="B box-type" evidence="3">
    <location>
        <begin position="3"/>
        <end position="50"/>
    </location>
</feature>
<dbReference type="InterPro" id="IPR047153">
    <property type="entry name" value="TRIM45/56/19-like"/>
</dbReference>
<dbReference type="GO" id="GO:0061630">
    <property type="term" value="F:ubiquitin protein ligase activity"/>
    <property type="evidence" value="ECO:0007669"/>
    <property type="project" value="UniProtKB-EC"/>
</dbReference>
<keyword evidence="4" id="KW-0012">Acyltransferase</keyword>
<keyword evidence="2" id="KW-0175">Coiled coil</keyword>
<proteinExistence type="predicted"/>
<comment type="caution">
    <text evidence="4">The sequence shown here is derived from an EMBL/GenBank/DDBJ whole genome shotgun (WGS) entry which is preliminary data.</text>
</comment>
<dbReference type="GO" id="GO:0008270">
    <property type="term" value="F:zinc ion binding"/>
    <property type="evidence" value="ECO:0007669"/>
    <property type="project" value="UniProtKB-KW"/>
</dbReference>
<dbReference type="InterPro" id="IPR011042">
    <property type="entry name" value="6-blade_b-propeller_TolB-like"/>
</dbReference>
<dbReference type="InterPro" id="IPR000315">
    <property type="entry name" value="Znf_B-box"/>
</dbReference>
<dbReference type="Pfam" id="PF00643">
    <property type="entry name" value="zf-B_box"/>
    <property type="match status" value="1"/>
</dbReference>
<keyword evidence="1" id="KW-0862">Zinc</keyword>
<accession>A0A8S3TYP3</accession>
<feature type="coiled-coil region" evidence="2">
    <location>
        <begin position="130"/>
        <end position="179"/>
    </location>
</feature>
<dbReference type="PROSITE" id="PS50119">
    <property type="entry name" value="ZF_BBOX"/>
    <property type="match status" value="2"/>
</dbReference>
<gene>
    <name evidence="4" type="ORF">MEDL_49000</name>
</gene>
<keyword evidence="1" id="KW-0863">Zinc-finger</keyword>